<protein>
    <recommendedName>
        <fullName evidence="3">NmrA-like domain-containing protein</fullName>
    </recommendedName>
</protein>
<reference evidence="4 5" key="1">
    <citation type="submission" date="2015-01" db="EMBL/GenBank/DDBJ databases">
        <title>The Genome Sequence of Exophiala sideris CBS121828.</title>
        <authorList>
            <consortium name="The Broad Institute Genomics Platform"/>
            <person name="Cuomo C."/>
            <person name="de Hoog S."/>
            <person name="Gorbushina A."/>
            <person name="Stielow B."/>
            <person name="Teixiera M."/>
            <person name="Abouelleil A."/>
            <person name="Chapman S.B."/>
            <person name="Priest M."/>
            <person name="Young S.K."/>
            <person name="Wortman J."/>
            <person name="Nusbaum C."/>
            <person name="Birren B."/>
        </authorList>
    </citation>
    <scope>NUCLEOTIDE SEQUENCE [LARGE SCALE GENOMIC DNA]</scope>
    <source>
        <strain evidence="4 5">CBS 121828</strain>
    </source>
</reference>
<dbReference type="STRING" id="1016849.A0A0D1YUR9"/>
<keyword evidence="2" id="KW-0521">NADP</keyword>
<dbReference type="Gene3D" id="3.40.50.720">
    <property type="entry name" value="NAD(P)-binding Rossmann-like Domain"/>
    <property type="match status" value="1"/>
</dbReference>
<dbReference type="InterPro" id="IPR036291">
    <property type="entry name" value="NAD(P)-bd_dom_sf"/>
</dbReference>
<evidence type="ECO:0000256" key="1">
    <source>
        <dbReference type="ARBA" id="ARBA00006328"/>
    </source>
</evidence>
<name>A0A0D1YUR9_9EURO</name>
<dbReference type="EMBL" id="KN846951">
    <property type="protein sequence ID" value="KIV85289.1"/>
    <property type="molecule type" value="Genomic_DNA"/>
</dbReference>
<dbReference type="PANTHER" id="PTHR42748:SF31">
    <property type="entry name" value="NMRA-LIKE DOMAIN-CONTAINING PROTEIN-RELATED"/>
    <property type="match status" value="1"/>
</dbReference>
<dbReference type="Pfam" id="PF05368">
    <property type="entry name" value="NmrA"/>
    <property type="match status" value="1"/>
</dbReference>
<dbReference type="PANTHER" id="PTHR42748">
    <property type="entry name" value="NITROGEN METABOLITE REPRESSION PROTEIN NMRA FAMILY MEMBER"/>
    <property type="match status" value="1"/>
</dbReference>
<evidence type="ECO:0000313" key="4">
    <source>
        <dbReference type="EMBL" id="KIV85289.1"/>
    </source>
</evidence>
<dbReference type="SUPFAM" id="SSF51735">
    <property type="entry name" value="NAD(P)-binding Rossmann-fold domains"/>
    <property type="match status" value="1"/>
</dbReference>
<dbReference type="HOGENOM" id="CLU_007383_10_2_1"/>
<evidence type="ECO:0000313" key="5">
    <source>
        <dbReference type="Proteomes" id="UP000053599"/>
    </source>
</evidence>
<sequence length="339" mass="38341">MSELIVLTCASGKQCSHLIPLLYDQSKYKLRLVVNSTASSERLQKQYPKAEVVQANLDFPQDCARILEGATVIYYIGPPFTWKETYYGTNVVDAAVSESKKPGSKFAHFVFSSVLHPELTKLLNHDRKRYVEEHLTESMLPYTILQPSHFTDNAIGQLIAQKDADHPVFKAPHSAQTAFSFTSLHDYAEASAKVIQERSKHFYATYQLVSTLPIKYTEYIKSIGDAMGKDVEIQEVPYEQSVGNFCERMFGSRDDVSQTLRDGPERLVLYYNHRGLYSNPNILEWLIGRTGSSPADVAKRYSAFQNSVNLSSLPRGLQPQLFEMAVCRAGCNSNFLKRR</sequence>
<gene>
    <name evidence="4" type="ORF">PV11_00997</name>
</gene>
<dbReference type="InterPro" id="IPR051164">
    <property type="entry name" value="NmrA-like_oxidored"/>
</dbReference>
<dbReference type="Proteomes" id="UP000053599">
    <property type="component" value="Unassembled WGS sequence"/>
</dbReference>
<dbReference type="GO" id="GO:0005634">
    <property type="term" value="C:nucleus"/>
    <property type="evidence" value="ECO:0007669"/>
    <property type="project" value="TreeGrafter"/>
</dbReference>
<dbReference type="InterPro" id="IPR008030">
    <property type="entry name" value="NmrA-like"/>
</dbReference>
<dbReference type="OrthoDB" id="419598at2759"/>
<organism evidence="4 5">
    <name type="scientific">Exophiala sideris</name>
    <dbReference type="NCBI Taxonomy" id="1016849"/>
    <lineage>
        <taxon>Eukaryota</taxon>
        <taxon>Fungi</taxon>
        <taxon>Dikarya</taxon>
        <taxon>Ascomycota</taxon>
        <taxon>Pezizomycotina</taxon>
        <taxon>Eurotiomycetes</taxon>
        <taxon>Chaetothyriomycetidae</taxon>
        <taxon>Chaetothyriales</taxon>
        <taxon>Herpotrichiellaceae</taxon>
        <taxon>Exophiala</taxon>
    </lineage>
</organism>
<dbReference type="AlphaFoldDB" id="A0A0D1YUR9"/>
<evidence type="ECO:0000256" key="2">
    <source>
        <dbReference type="ARBA" id="ARBA00022857"/>
    </source>
</evidence>
<feature type="domain" description="NmrA-like" evidence="3">
    <location>
        <begin position="2"/>
        <end position="241"/>
    </location>
</feature>
<evidence type="ECO:0000259" key="3">
    <source>
        <dbReference type="Pfam" id="PF05368"/>
    </source>
</evidence>
<accession>A0A0D1YUR9</accession>
<comment type="similarity">
    <text evidence="1">Belongs to the NmrA-type oxidoreductase family.</text>
</comment>
<proteinExistence type="inferred from homology"/>
<dbReference type="Gene3D" id="3.90.25.10">
    <property type="entry name" value="UDP-galactose 4-epimerase, domain 1"/>
    <property type="match status" value="1"/>
</dbReference>